<keyword evidence="2" id="KW-1133">Transmembrane helix</keyword>
<dbReference type="RefSeq" id="WP_097326925.1">
    <property type="nucleotide sequence ID" value="NZ_OBDY01000025.1"/>
</dbReference>
<feature type="transmembrane region" description="Helical" evidence="2">
    <location>
        <begin position="37"/>
        <end position="58"/>
    </location>
</feature>
<organism evidence="3 4">
    <name type="scientific">Paractinoplanes atraurantiacus</name>
    <dbReference type="NCBI Taxonomy" id="1036182"/>
    <lineage>
        <taxon>Bacteria</taxon>
        <taxon>Bacillati</taxon>
        <taxon>Actinomycetota</taxon>
        <taxon>Actinomycetes</taxon>
        <taxon>Micromonosporales</taxon>
        <taxon>Micromonosporaceae</taxon>
        <taxon>Paractinoplanes</taxon>
    </lineage>
</organism>
<dbReference type="AlphaFoldDB" id="A0A285JWE8"/>
<name>A0A285JWE8_9ACTN</name>
<keyword evidence="2" id="KW-0812">Transmembrane</keyword>
<evidence type="ECO:0000313" key="4">
    <source>
        <dbReference type="Proteomes" id="UP000219612"/>
    </source>
</evidence>
<gene>
    <name evidence="3" type="ORF">SAMN05421748_12576</name>
</gene>
<evidence type="ECO:0000313" key="3">
    <source>
        <dbReference type="EMBL" id="SNY63411.1"/>
    </source>
</evidence>
<feature type="region of interest" description="Disordered" evidence="1">
    <location>
        <begin position="145"/>
        <end position="446"/>
    </location>
</feature>
<feature type="compositionally biased region" description="Basic and acidic residues" evidence="1">
    <location>
        <begin position="419"/>
        <end position="430"/>
    </location>
</feature>
<feature type="compositionally biased region" description="Basic and acidic residues" evidence="1">
    <location>
        <begin position="296"/>
        <end position="310"/>
    </location>
</feature>
<reference evidence="3 4" key="1">
    <citation type="submission" date="2017-09" db="EMBL/GenBank/DDBJ databases">
        <authorList>
            <person name="Ehlers B."/>
            <person name="Leendertz F.H."/>
        </authorList>
    </citation>
    <scope>NUCLEOTIDE SEQUENCE [LARGE SCALE GENOMIC DNA]</scope>
    <source>
        <strain evidence="3 4">CGMCC 4.6857</strain>
    </source>
</reference>
<sequence length="446" mass="47488">MPDQRDDDLVPPMKVMRKRLNGVYRADTGFSGPTRRYVLIVALLVGLASIPTLAAITAGTSEINGDRTDTMDVPVLPPARPGPVAVSPSTAGPSASASVGPSPVGPSRADRSPAAKGAEQAADAAKRLGLLLAQRQSWGQARPFAALPGMPRVPGLPSLESPDDSSTDRSRADDSSAGRSRGGGTSAGRSRADGSSDDHPQSGSAPSGDRPAGEERSGGKRPEAPVQLGIPAVPNLPSVPDEPEEPDLEDPPQANNPPADEPSGRDWDDPSDDDGREPSGHDGGEPSSHDEDDADGVGRADDSGDSEKPHVPGLPEVPDERPACHERGRCGDEPSHHRRPDRSHDRRCERSVKTPEKKVNRHRRSAVTERPHNIRATRILERSYANGGGYHGRIPEARTEENQIANRSYRGAHRAGSLHHADDQTPEQRRSSRVGRHHAEEHTGSR</sequence>
<keyword evidence="2" id="KW-0472">Membrane</keyword>
<feature type="compositionally biased region" description="Basic and acidic residues" evidence="1">
    <location>
        <begin position="166"/>
        <end position="176"/>
    </location>
</feature>
<feature type="compositionally biased region" description="Basic and acidic residues" evidence="1">
    <location>
        <begin position="190"/>
        <end position="200"/>
    </location>
</feature>
<dbReference type="Proteomes" id="UP000219612">
    <property type="component" value="Unassembled WGS sequence"/>
</dbReference>
<evidence type="ECO:0000256" key="1">
    <source>
        <dbReference type="SAM" id="MobiDB-lite"/>
    </source>
</evidence>
<accession>A0A285JWE8</accession>
<feature type="compositionally biased region" description="Basic and acidic residues" evidence="1">
    <location>
        <begin position="211"/>
        <end position="223"/>
    </location>
</feature>
<feature type="compositionally biased region" description="Basic and acidic residues" evidence="1">
    <location>
        <begin position="276"/>
        <end position="289"/>
    </location>
</feature>
<dbReference type="OrthoDB" id="3296527at2"/>
<evidence type="ECO:0000256" key="2">
    <source>
        <dbReference type="SAM" id="Phobius"/>
    </source>
</evidence>
<feature type="region of interest" description="Disordered" evidence="1">
    <location>
        <begin position="63"/>
        <end position="121"/>
    </location>
</feature>
<feature type="compositionally biased region" description="Basic and acidic residues" evidence="1">
    <location>
        <begin position="437"/>
        <end position="446"/>
    </location>
</feature>
<feature type="compositionally biased region" description="Basic and acidic residues" evidence="1">
    <location>
        <begin position="342"/>
        <end position="358"/>
    </location>
</feature>
<protein>
    <submittedName>
        <fullName evidence="3">Uncharacterized protein</fullName>
    </submittedName>
</protein>
<feature type="compositionally biased region" description="Acidic residues" evidence="1">
    <location>
        <begin position="241"/>
        <end position="250"/>
    </location>
</feature>
<dbReference type="EMBL" id="OBDY01000025">
    <property type="protein sequence ID" value="SNY63411.1"/>
    <property type="molecule type" value="Genomic_DNA"/>
</dbReference>
<keyword evidence="4" id="KW-1185">Reference proteome</keyword>
<proteinExistence type="predicted"/>
<feature type="compositionally biased region" description="Low complexity" evidence="1">
    <location>
        <begin position="83"/>
        <end position="107"/>
    </location>
</feature>
<feature type="compositionally biased region" description="Basic and acidic residues" evidence="1">
    <location>
        <begin position="318"/>
        <end position="335"/>
    </location>
</feature>